<proteinExistence type="predicted"/>
<sequence length="138" mass="15439">MKGSEREPWDVALVTFTRLMLVGSFLYLQGDCRCCESWNLWHSLVSTTIASPHHHDDHHHEHDTPTSDLGHAMTPVDCDPVAPTWTIDELSMIGWSCPPVGVLALQESPSARSLTLPGREDDFPRALPLRAQLQSFLL</sequence>
<name>A0A518B070_9BACT</name>
<evidence type="ECO:0000313" key="2">
    <source>
        <dbReference type="EMBL" id="QDU60361.1"/>
    </source>
</evidence>
<reference evidence="2 3" key="1">
    <citation type="submission" date="2019-02" db="EMBL/GenBank/DDBJ databases">
        <title>Deep-cultivation of Planctomycetes and their phenomic and genomic characterization uncovers novel biology.</title>
        <authorList>
            <person name="Wiegand S."/>
            <person name="Jogler M."/>
            <person name="Boedeker C."/>
            <person name="Pinto D."/>
            <person name="Vollmers J."/>
            <person name="Rivas-Marin E."/>
            <person name="Kohn T."/>
            <person name="Peeters S.H."/>
            <person name="Heuer A."/>
            <person name="Rast P."/>
            <person name="Oberbeckmann S."/>
            <person name="Bunk B."/>
            <person name="Jeske O."/>
            <person name="Meyerdierks A."/>
            <person name="Storesund J.E."/>
            <person name="Kallscheuer N."/>
            <person name="Luecker S."/>
            <person name="Lage O.M."/>
            <person name="Pohl T."/>
            <person name="Merkel B.J."/>
            <person name="Hornburger P."/>
            <person name="Mueller R.-W."/>
            <person name="Bruemmer F."/>
            <person name="Labrenz M."/>
            <person name="Spormann A.M."/>
            <person name="Op den Camp H."/>
            <person name="Overmann J."/>
            <person name="Amann R."/>
            <person name="Jetten M.S.M."/>
            <person name="Mascher T."/>
            <person name="Medema M.H."/>
            <person name="Devos D.P."/>
            <person name="Kaster A.-K."/>
            <person name="Ovreas L."/>
            <person name="Rohde M."/>
            <person name="Galperin M.Y."/>
            <person name="Jogler C."/>
        </authorList>
    </citation>
    <scope>NUCLEOTIDE SEQUENCE [LARGE SCALE GENOMIC DNA]</scope>
    <source>
        <strain evidence="2 3">Pan216</strain>
    </source>
</reference>
<dbReference type="KEGG" id="knv:Pan216_12000"/>
<gene>
    <name evidence="2" type="ORF">Pan216_12000</name>
</gene>
<dbReference type="EMBL" id="CP036279">
    <property type="protein sequence ID" value="QDU60361.1"/>
    <property type="molecule type" value="Genomic_DNA"/>
</dbReference>
<accession>A0A518B070</accession>
<feature type="compositionally biased region" description="Basic and acidic residues" evidence="1">
    <location>
        <begin position="53"/>
        <end position="65"/>
    </location>
</feature>
<feature type="region of interest" description="Disordered" evidence="1">
    <location>
        <begin position="52"/>
        <end position="71"/>
    </location>
</feature>
<evidence type="ECO:0000313" key="3">
    <source>
        <dbReference type="Proteomes" id="UP000317093"/>
    </source>
</evidence>
<protein>
    <submittedName>
        <fullName evidence="2">Uncharacterized protein</fullName>
    </submittedName>
</protein>
<dbReference type="AlphaFoldDB" id="A0A518B070"/>
<organism evidence="2 3">
    <name type="scientific">Kolteria novifilia</name>
    <dbReference type="NCBI Taxonomy" id="2527975"/>
    <lineage>
        <taxon>Bacteria</taxon>
        <taxon>Pseudomonadati</taxon>
        <taxon>Planctomycetota</taxon>
        <taxon>Planctomycetia</taxon>
        <taxon>Kolteriales</taxon>
        <taxon>Kolteriaceae</taxon>
        <taxon>Kolteria</taxon>
    </lineage>
</organism>
<evidence type="ECO:0000256" key="1">
    <source>
        <dbReference type="SAM" id="MobiDB-lite"/>
    </source>
</evidence>
<dbReference type="Proteomes" id="UP000317093">
    <property type="component" value="Chromosome"/>
</dbReference>
<keyword evidence="3" id="KW-1185">Reference proteome</keyword>